<dbReference type="PROSITE" id="PS51034">
    <property type="entry name" value="ZP_2"/>
    <property type="match status" value="1"/>
</dbReference>
<feature type="domain" description="ZP" evidence="2">
    <location>
        <begin position="1"/>
        <end position="26"/>
    </location>
</feature>
<dbReference type="EMBL" id="JAHRIO010031112">
    <property type="protein sequence ID" value="MEQ2168515.1"/>
    <property type="molecule type" value="Genomic_DNA"/>
</dbReference>
<reference evidence="3 4" key="1">
    <citation type="submission" date="2021-06" db="EMBL/GenBank/DDBJ databases">
        <authorList>
            <person name="Palmer J.M."/>
        </authorList>
    </citation>
    <scope>NUCLEOTIDE SEQUENCE [LARGE SCALE GENOMIC DNA]</scope>
    <source>
        <strain evidence="3 4">GA_2019</strain>
        <tissue evidence="3">Muscle</tissue>
    </source>
</reference>
<sequence length="144" mass="15101">MYVECKLNLCITTKPSDSCPNLCNSVRSSSVLINSVFTGTYTVRSGPVSLLVGDYLGQTVTTTEKPITSITEAPKSNATLPTEPTVPKPATTPGSTPQISSITSATTKVTSSTTTSQAPEVATSRTTGVILLTISIFLQMNILQ</sequence>
<accession>A0ABV0NAT5</accession>
<feature type="region of interest" description="Disordered" evidence="1">
    <location>
        <begin position="74"/>
        <end position="119"/>
    </location>
</feature>
<gene>
    <name evidence="3" type="ORF">GOODEAATRI_015296</name>
</gene>
<protein>
    <recommendedName>
        <fullName evidence="2">ZP domain-containing protein</fullName>
    </recommendedName>
</protein>
<evidence type="ECO:0000259" key="2">
    <source>
        <dbReference type="PROSITE" id="PS51034"/>
    </source>
</evidence>
<dbReference type="InterPro" id="IPR001507">
    <property type="entry name" value="ZP_dom"/>
</dbReference>
<dbReference type="Proteomes" id="UP001476798">
    <property type="component" value="Unassembled WGS sequence"/>
</dbReference>
<feature type="compositionally biased region" description="Low complexity" evidence="1">
    <location>
        <begin position="100"/>
        <end position="116"/>
    </location>
</feature>
<keyword evidence="4" id="KW-1185">Reference proteome</keyword>
<organism evidence="3 4">
    <name type="scientific">Goodea atripinnis</name>
    <dbReference type="NCBI Taxonomy" id="208336"/>
    <lineage>
        <taxon>Eukaryota</taxon>
        <taxon>Metazoa</taxon>
        <taxon>Chordata</taxon>
        <taxon>Craniata</taxon>
        <taxon>Vertebrata</taxon>
        <taxon>Euteleostomi</taxon>
        <taxon>Actinopterygii</taxon>
        <taxon>Neopterygii</taxon>
        <taxon>Teleostei</taxon>
        <taxon>Neoteleostei</taxon>
        <taxon>Acanthomorphata</taxon>
        <taxon>Ovalentaria</taxon>
        <taxon>Atherinomorphae</taxon>
        <taxon>Cyprinodontiformes</taxon>
        <taxon>Goodeidae</taxon>
        <taxon>Goodea</taxon>
    </lineage>
</organism>
<evidence type="ECO:0000313" key="4">
    <source>
        <dbReference type="Proteomes" id="UP001476798"/>
    </source>
</evidence>
<name>A0ABV0NAT5_9TELE</name>
<comment type="caution">
    <text evidence="3">The sequence shown here is derived from an EMBL/GenBank/DDBJ whole genome shotgun (WGS) entry which is preliminary data.</text>
</comment>
<evidence type="ECO:0000313" key="3">
    <source>
        <dbReference type="EMBL" id="MEQ2168515.1"/>
    </source>
</evidence>
<proteinExistence type="predicted"/>
<evidence type="ECO:0000256" key="1">
    <source>
        <dbReference type="SAM" id="MobiDB-lite"/>
    </source>
</evidence>